<evidence type="ECO:0000313" key="1">
    <source>
        <dbReference type="EMBL" id="KAH8010546.1"/>
    </source>
</evidence>
<keyword evidence="2" id="KW-1185">Reference proteome</keyword>
<organism evidence="1 2">
    <name type="scientific">Sphaerodactylus townsendi</name>
    <dbReference type="NCBI Taxonomy" id="933632"/>
    <lineage>
        <taxon>Eukaryota</taxon>
        <taxon>Metazoa</taxon>
        <taxon>Chordata</taxon>
        <taxon>Craniata</taxon>
        <taxon>Vertebrata</taxon>
        <taxon>Euteleostomi</taxon>
        <taxon>Lepidosauria</taxon>
        <taxon>Squamata</taxon>
        <taxon>Bifurcata</taxon>
        <taxon>Gekkota</taxon>
        <taxon>Sphaerodactylidae</taxon>
        <taxon>Sphaerodactylus</taxon>
    </lineage>
</organism>
<comment type="caution">
    <text evidence="1">The sequence shown here is derived from an EMBL/GenBank/DDBJ whole genome shotgun (WGS) entry which is preliminary data.</text>
</comment>
<gene>
    <name evidence="1" type="ORF">K3G42_007359</name>
</gene>
<name>A0ACB8FUX9_9SAUR</name>
<sequence length="103" mass="10709">MGEGMSKRLKLQLGGEAEMEERAFGNPYSDYPAHGVPAGGASEAASPSGSEAQRDSPTSPEGDDALPFDGNGKRIVGIYKKLRALVFQYLFSGPGIAGFGDNG</sequence>
<accession>A0ACB8FUX9</accession>
<evidence type="ECO:0000313" key="2">
    <source>
        <dbReference type="Proteomes" id="UP000827872"/>
    </source>
</evidence>
<proteinExistence type="predicted"/>
<protein>
    <submittedName>
        <fullName evidence="1">Uncharacterized protein</fullName>
    </submittedName>
</protein>
<reference evidence="1" key="1">
    <citation type="submission" date="2021-08" db="EMBL/GenBank/DDBJ databases">
        <title>The first chromosome-level gecko genome reveals the dynamic sex chromosomes of Neotropical dwarf geckos (Sphaerodactylidae: Sphaerodactylus).</title>
        <authorList>
            <person name="Pinto B.J."/>
            <person name="Keating S.E."/>
            <person name="Gamble T."/>
        </authorList>
    </citation>
    <scope>NUCLEOTIDE SEQUENCE</scope>
    <source>
        <strain evidence="1">TG3544</strain>
    </source>
</reference>
<dbReference type="Proteomes" id="UP000827872">
    <property type="component" value="Linkage Group LG11"/>
</dbReference>
<dbReference type="EMBL" id="CM037624">
    <property type="protein sequence ID" value="KAH8010546.1"/>
    <property type="molecule type" value="Genomic_DNA"/>
</dbReference>